<dbReference type="AlphaFoldDB" id="A0A9X1WEZ4"/>
<comment type="caution">
    <text evidence="2">The sequence shown here is derived from an EMBL/GenBank/DDBJ whole genome shotgun (WGS) entry which is preliminary data.</text>
</comment>
<keyword evidence="3" id="KW-1185">Reference proteome</keyword>
<evidence type="ECO:0000313" key="2">
    <source>
        <dbReference type="EMBL" id="MCJ2378200.1"/>
    </source>
</evidence>
<organism evidence="2 3">
    <name type="scientific">Vibrio gelatinilyticus</name>
    <dbReference type="NCBI Taxonomy" id="2893468"/>
    <lineage>
        <taxon>Bacteria</taxon>
        <taxon>Pseudomonadati</taxon>
        <taxon>Pseudomonadota</taxon>
        <taxon>Gammaproteobacteria</taxon>
        <taxon>Vibrionales</taxon>
        <taxon>Vibrionaceae</taxon>
        <taxon>Vibrio</taxon>
    </lineage>
</organism>
<dbReference type="Proteomes" id="UP001139488">
    <property type="component" value="Unassembled WGS sequence"/>
</dbReference>
<keyword evidence="1" id="KW-0732">Signal</keyword>
<dbReference type="EMBL" id="JAJNNZ010000014">
    <property type="protein sequence ID" value="MCJ2378200.1"/>
    <property type="molecule type" value="Genomic_DNA"/>
</dbReference>
<feature type="signal peptide" evidence="1">
    <location>
        <begin position="1"/>
        <end position="19"/>
    </location>
</feature>
<name>A0A9X1WEZ4_9VIBR</name>
<dbReference type="RefSeq" id="WP_244358439.1">
    <property type="nucleotide sequence ID" value="NZ_JAJNNZ010000014.1"/>
</dbReference>
<reference evidence="2" key="1">
    <citation type="submission" date="2021-11" db="EMBL/GenBank/DDBJ databases">
        <title>Vibrio ZSDE26 sp. nov. and Vibrio ZSDZ34 sp. nov., isolated from coastal seawater in Qingdao.</title>
        <authorList>
            <person name="Zhang P."/>
        </authorList>
    </citation>
    <scope>NUCLEOTIDE SEQUENCE</scope>
    <source>
        <strain evidence="2">ZSDZ34</strain>
    </source>
</reference>
<evidence type="ECO:0008006" key="4">
    <source>
        <dbReference type="Google" id="ProtNLM"/>
    </source>
</evidence>
<accession>A0A9X1WEZ4</accession>
<feature type="chain" id="PRO_5040867131" description="DUF1496 domain-containing protein" evidence="1">
    <location>
        <begin position="20"/>
        <end position="55"/>
    </location>
</feature>
<gene>
    <name evidence="2" type="ORF">LNL84_15385</name>
</gene>
<evidence type="ECO:0000313" key="3">
    <source>
        <dbReference type="Proteomes" id="UP001139488"/>
    </source>
</evidence>
<protein>
    <recommendedName>
        <fullName evidence="4">DUF1496 domain-containing protein</fullName>
    </recommendedName>
</protein>
<sequence length="55" mass="6009">MKKLTITTLAILLSTNAMAYGVLTNSWLDGVRKVCKYSDNSIVVVGMSEMCPLNN</sequence>
<evidence type="ECO:0000256" key="1">
    <source>
        <dbReference type="SAM" id="SignalP"/>
    </source>
</evidence>
<proteinExistence type="predicted"/>